<dbReference type="PROSITE" id="PS01124">
    <property type="entry name" value="HTH_ARAC_FAMILY_2"/>
    <property type="match status" value="1"/>
</dbReference>
<keyword evidence="1" id="KW-0805">Transcription regulation</keyword>
<evidence type="ECO:0000256" key="3">
    <source>
        <dbReference type="ARBA" id="ARBA00023163"/>
    </source>
</evidence>
<accession>A0A369UX42</accession>
<dbReference type="EMBL" id="QQBH01000039">
    <property type="protein sequence ID" value="RDD84565.1"/>
    <property type="molecule type" value="Genomic_DNA"/>
</dbReference>
<proteinExistence type="predicted"/>
<dbReference type="GO" id="GO:0003700">
    <property type="term" value="F:DNA-binding transcription factor activity"/>
    <property type="evidence" value="ECO:0007669"/>
    <property type="project" value="InterPro"/>
</dbReference>
<comment type="caution">
    <text evidence="5">The sequence shown here is derived from an EMBL/GenBank/DDBJ whole genome shotgun (WGS) entry which is preliminary data.</text>
</comment>
<keyword evidence="2" id="KW-0238">DNA-binding</keyword>
<dbReference type="SMART" id="SM00342">
    <property type="entry name" value="HTH_ARAC"/>
    <property type="match status" value="1"/>
</dbReference>
<dbReference type="AlphaFoldDB" id="A0A369UX42"/>
<dbReference type="Gene3D" id="1.10.10.60">
    <property type="entry name" value="Homeodomain-like"/>
    <property type="match status" value="1"/>
</dbReference>
<dbReference type="InterPro" id="IPR050204">
    <property type="entry name" value="AraC_XylS_family_regulators"/>
</dbReference>
<evidence type="ECO:0000313" key="5">
    <source>
        <dbReference type="EMBL" id="RDD84565.1"/>
    </source>
</evidence>
<dbReference type="Proteomes" id="UP000253742">
    <property type="component" value="Unassembled WGS sequence"/>
</dbReference>
<evidence type="ECO:0000313" key="6">
    <source>
        <dbReference type="Proteomes" id="UP000253742"/>
    </source>
</evidence>
<protein>
    <submittedName>
        <fullName evidence="5">Helix-turn-helix domain-containing protein</fullName>
    </submittedName>
</protein>
<dbReference type="PANTHER" id="PTHR46796">
    <property type="entry name" value="HTH-TYPE TRANSCRIPTIONAL ACTIVATOR RHAS-RELATED"/>
    <property type="match status" value="1"/>
</dbReference>
<dbReference type="InterPro" id="IPR009057">
    <property type="entry name" value="Homeodomain-like_sf"/>
</dbReference>
<evidence type="ECO:0000256" key="2">
    <source>
        <dbReference type="ARBA" id="ARBA00023125"/>
    </source>
</evidence>
<sequence>MCRPGWRQARCAAQRLHDLAQLRRVRDRIDRDCTRPLDVAALARAEGLPAGLLAARFRQAYGLSPYAYVTVRRVERAMELLRQGSELGTAQLARAVGCPGAQVLAARFAELVGMSVQDYRRRALAGAGGLPWCAAGPAEADSRAPVRPVGPV</sequence>
<dbReference type="GO" id="GO:0043565">
    <property type="term" value="F:sequence-specific DNA binding"/>
    <property type="evidence" value="ECO:0007669"/>
    <property type="project" value="InterPro"/>
</dbReference>
<dbReference type="SUPFAM" id="SSF46689">
    <property type="entry name" value="Homeodomain-like"/>
    <property type="match status" value="1"/>
</dbReference>
<gene>
    <name evidence="5" type="ORF">DVZ84_34465</name>
</gene>
<keyword evidence="3" id="KW-0804">Transcription</keyword>
<reference evidence="5 6" key="1">
    <citation type="submission" date="2018-07" db="EMBL/GenBank/DDBJ databases">
        <title>Genome guided investigation of antibiotics producing actinomycetales strain isolated from a Macau mangrove ecosystem.</title>
        <authorList>
            <person name="Hu D."/>
        </authorList>
    </citation>
    <scope>NUCLEOTIDE SEQUENCE [LARGE SCALE GENOMIC DNA]</scope>
    <source>
        <strain evidence="5 6">2297</strain>
    </source>
</reference>
<evidence type="ECO:0000259" key="4">
    <source>
        <dbReference type="PROSITE" id="PS01124"/>
    </source>
</evidence>
<dbReference type="OrthoDB" id="2060755at2"/>
<dbReference type="RefSeq" id="WP_114533024.1">
    <property type="nucleotide sequence ID" value="NZ_QQBH01000039.1"/>
</dbReference>
<organism evidence="5 6">
    <name type="scientific">Streptomyces parvulus</name>
    <dbReference type="NCBI Taxonomy" id="146923"/>
    <lineage>
        <taxon>Bacteria</taxon>
        <taxon>Bacillati</taxon>
        <taxon>Actinomycetota</taxon>
        <taxon>Actinomycetes</taxon>
        <taxon>Kitasatosporales</taxon>
        <taxon>Streptomycetaceae</taxon>
        <taxon>Streptomyces</taxon>
    </lineage>
</organism>
<dbReference type="InterPro" id="IPR018060">
    <property type="entry name" value="HTH_AraC"/>
</dbReference>
<dbReference type="Pfam" id="PF12833">
    <property type="entry name" value="HTH_18"/>
    <property type="match status" value="1"/>
</dbReference>
<name>A0A369UX42_9ACTN</name>
<feature type="domain" description="HTH araC/xylS-type" evidence="4">
    <location>
        <begin position="23"/>
        <end position="122"/>
    </location>
</feature>
<evidence type="ECO:0000256" key="1">
    <source>
        <dbReference type="ARBA" id="ARBA00023015"/>
    </source>
</evidence>